<feature type="compositionally biased region" description="Low complexity" evidence="1">
    <location>
        <begin position="43"/>
        <end position="53"/>
    </location>
</feature>
<evidence type="ECO:0000256" key="1">
    <source>
        <dbReference type="SAM" id="MobiDB-lite"/>
    </source>
</evidence>
<evidence type="ECO:0000313" key="2">
    <source>
        <dbReference type="EMBL" id="KAF1914827.1"/>
    </source>
</evidence>
<reference evidence="2" key="1">
    <citation type="journal article" date="2020" name="Stud. Mycol.">
        <title>101 Dothideomycetes genomes: a test case for predicting lifestyles and emergence of pathogens.</title>
        <authorList>
            <person name="Haridas S."/>
            <person name="Albert R."/>
            <person name="Binder M."/>
            <person name="Bloem J."/>
            <person name="Labutti K."/>
            <person name="Salamov A."/>
            <person name="Andreopoulos B."/>
            <person name="Baker S."/>
            <person name="Barry K."/>
            <person name="Bills G."/>
            <person name="Bluhm B."/>
            <person name="Cannon C."/>
            <person name="Castanera R."/>
            <person name="Culley D."/>
            <person name="Daum C."/>
            <person name="Ezra D."/>
            <person name="Gonzalez J."/>
            <person name="Henrissat B."/>
            <person name="Kuo A."/>
            <person name="Liang C."/>
            <person name="Lipzen A."/>
            <person name="Lutzoni F."/>
            <person name="Magnuson J."/>
            <person name="Mondo S."/>
            <person name="Nolan M."/>
            <person name="Ohm R."/>
            <person name="Pangilinan J."/>
            <person name="Park H.-J."/>
            <person name="Ramirez L."/>
            <person name="Alfaro M."/>
            <person name="Sun H."/>
            <person name="Tritt A."/>
            <person name="Yoshinaga Y."/>
            <person name="Zwiers L.-H."/>
            <person name="Turgeon B."/>
            <person name="Goodwin S."/>
            <person name="Spatafora J."/>
            <person name="Crous P."/>
            <person name="Grigoriev I."/>
        </authorList>
    </citation>
    <scope>NUCLEOTIDE SEQUENCE</scope>
    <source>
        <strain evidence="2">HMLAC05119</strain>
    </source>
</reference>
<accession>A0A6A5QL90</accession>
<keyword evidence="3" id="KW-1185">Reference proteome</keyword>
<proteinExistence type="predicted"/>
<organism evidence="2 3">
    <name type="scientific">Ampelomyces quisqualis</name>
    <name type="common">Powdery mildew agent</name>
    <dbReference type="NCBI Taxonomy" id="50730"/>
    <lineage>
        <taxon>Eukaryota</taxon>
        <taxon>Fungi</taxon>
        <taxon>Dikarya</taxon>
        <taxon>Ascomycota</taxon>
        <taxon>Pezizomycotina</taxon>
        <taxon>Dothideomycetes</taxon>
        <taxon>Pleosporomycetidae</taxon>
        <taxon>Pleosporales</taxon>
        <taxon>Pleosporineae</taxon>
        <taxon>Phaeosphaeriaceae</taxon>
        <taxon>Ampelomyces</taxon>
    </lineage>
</organism>
<dbReference type="AlphaFoldDB" id="A0A6A5QL90"/>
<feature type="region of interest" description="Disordered" evidence="1">
    <location>
        <begin position="43"/>
        <end position="62"/>
    </location>
</feature>
<dbReference type="EMBL" id="ML979137">
    <property type="protein sequence ID" value="KAF1914827.1"/>
    <property type="molecule type" value="Genomic_DNA"/>
</dbReference>
<name>A0A6A5QL90_AMPQU</name>
<dbReference type="Proteomes" id="UP000800096">
    <property type="component" value="Unassembled WGS sequence"/>
</dbReference>
<gene>
    <name evidence="2" type="ORF">BDU57DRAFT_540703</name>
</gene>
<protein>
    <submittedName>
        <fullName evidence="2">Uncharacterized protein</fullName>
    </submittedName>
</protein>
<evidence type="ECO:0000313" key="3">
    <source>
        <dbReference type="Proteomes" id="UP000800096"/>
    </source>
</evidence>
<sequence length="213" mass="23742">MTRTIRSIASKACQKAASHTSSLLYSAFGIPVHDEGHVPLLVSQSSTESSPNSNKEDSLSSEDIAHILRAKQDKLYEEECQQRYKDISSLRLMHNGGHHIVRIHAPATNILKPQSATFHHVSDTSTAMHEQRNGFVASMLDNGAATQEEKRERGQVSVPAYLQRRGAIKRKMGLPLPEASHGEFDWAWYECDVVGKNGARYCLEHLLVHSSAW</sequence>